<dbReference type="Gene3D" id="3.90.1310.10">
    <property type="entry name" value="Penicillin-binding protein 2a (Domain 2)"/>
    <property type="match status" value="1"/>
</dbReference>
<dbReference type="PANTHER" id="PTHR30627:SF24">
    <property type="entry name" value="PENICILLIN-BINDING PROTEIN 4B"/>
    <property type="match status" value="1"/>
</dbReference>
<dbReference type="InterPro" id="IPR036138">
    <property type="entry name" value="PBP_dimer_sf"/>
</dbReference>
<dbReference type="Gene3D" id="3.40.710.10">
    <property type="entry name" value="DD-peptidase/beta-lactamase superfamily"/>
    <property type="match status" value="1"/>
</dbReference>
<dbReference type="PANTHER" id="PTHR30627">
    <property type="entry name" value="PEPTIDOGLYCAN D,D-TRANSPEPTIDASE"/>
    <property type="match status" value="1"/>
</dbReference>
<dbReference type="InterPro" id="IPR054120">
    <property type="entry name" value="PBPA_dimer"/>
</dbReference>
<dbReference type="EMBL" id="VFOK01000001">
    <property type="protein sequence ID" value="TQL34838.1"/>
    <property type="molecule type" value="Genomic_DNA"/>
</dbReference>
<comment type="caution">
    <text evidence="4">The sequence shown here is derived from an EMBL/GenBank/DDBJ whole genome shotgun (WGS) entry which is preliminary data.</text>
</comment>
<keyword evidence="1" id="KW-0732">Signal</keyword>
<evidence type="ECO:0000313" key="5">
    <source>
        <dbReference type="Proteomes" id="UP000318336"/>
    </source>
</evidence>
<dbReference type="InterPro" id="IPR012338">
    <property type="entry name" value="Beta-lactam/transpept-like"/>
</dbReference>
<name>A0A542XG92_9MICO</name>
<dbReference type="OrthoDB" id="9766847at2"/>
<accession>A0A542XG92</accession>
<proteinExistence type="predicted"/>
<dbReference type="GO" id="GO:0071555">
    <property type="term" value="P:cell wall organization"/>
    <property type="evidence" value="ECO:0007669"/>
    <property type="project" value="TreeGrafter"/>
</dbReference>
<feature type="domain" description="Penicillin-binding protein transpeptidase" evidence="2">
    <location>
        <begin position="156"/>
        <end position="479"/>
    </location>
</feature>
<dbReference type="SUPFAM" id="SSF56519">
    <property type="entry name" value="Penicillin binding protein dimerisation domain"/>
    <property type="match status" value="1"/>
</dbReference>
<organism evidence="4 5">
    <name type="scientific">Barrientosiimonas humi</name>
    <dbReference type="NCBI Taxonomy" id="999931"/>
    <lineage>
        <taxon>Bacteria</taxon>
        <taxon>Bacillati</taxon>
        <taxon>Actinomycetota</taxon>
        <taxon>Actinomycetes</taxon>
        <taxon>Micrococcales</taxon>
        <taxon>Dermacoccaceae</taxon>
        <taxon>Barrientosiimonas</taxon>
    </lineage>
</organism>
<feature type="chain" id="PRO_5021713209" evidence="1">
    <location>
        <begin position="32"/>
        <end position="484"/>
    </location>
</feature>
<dbReference type="Pfam" id="PF21922">
    <property type="entry name" value="PBP_dimer_2"/>
    <property type="match status" value="1"/>
</dbReference>
<dbReference type="RefSeq" id="WP_142007183.1">
    <property type="nucleotide sequence ID" value="NZ_CAJTBP010000001.1"/>
</dbReference>
<evidence type="ECO:0000259" key="2">
    <source>
        <dbReference type="Pfam" id="PF00905"/>
    </source>
</evidence>
<dbReference type="SUPFAM" id="SSF56601">
    <property type="entry name" value="beta-lactamase/transpeptidase-like"/>
    <property type="match status" value="1"/>
</dbReference>
<protein>
    <submittedName>
        <fullName evidence="4">Peptidoglycan glycosyltransferase</fullName>
    </submittedName>
</protein>
<evidence type="ECO:0000259" key="3">
    <source>
        <dbReference type="Pfam" id="PF21922"/>
    </source>
</evidence>
<feature type="domain" description="Penicillin binding protein A dimerisation" evidence="3">
    <location>
        <begin position="52"/>
        <end position="135"/>
    </location>
</feature>
<gene>
    <name evidence="4" type="ORF">FB554_3019</name>
</gene>
<dbReference type="GO" id="GO:0071972">
    <property type="term" value="F:peptidoglycan L,D-transpeptidase activity"/>
    <property type="evidence" value="ECO:0007669"/>
    <property type="project" value="TreeGrafter"/>
</dbReference>
<dbReference type="AlphaFoldDB" id="A0A542XG92"/>
<dbReference type="GO" id="GO:0008658">
    <property type="term" value="F:penicillin binding"/>
    <property type="evidence" value="ECO:0007669"/>
    <property type="project" value="InterPro"/>
</dbReference>
<dbReference type="GO" id="GO:0016740">
    <property type="term" value="F:transferase activity"/>
    <property type="evidence" value="ECO:0007669"/>
    <property type="project" value="UniProtKB-KW"/>
</dbReference>
<evidence type="ECO:0000256" key="1">
    <source>
        <dbReference type="SAM" id="SignalP"/>
    </source>
</evidence>
<dbReference type="Proteomes" id="UP000318336">
    <property type="component" value="Unassembled WGS sequence"/>
</dbReference>
<keyword evidence="4" id="KW-0808">Transferase</keyword>
<dbReference type="GO" id="GO:0005886">
    <property type="term" value="C:plasma membrane"/>
    <property type="evidence" value="ECO:0007669"/>
    <property type="project" value="TreeGrafter"/>
</dbReference>
<dbReference type="InterPro" id="IPR050515">
    <property type="entry name" value="Beta-lactam/transpept"/>
</dbReference>
<evidence type="ECO:0000313" key="4">
    <source>
        <dbReference type="EMBL" id="TQL34838.1"/>
    </source>
</evidence>
<keyword evidence="5" id="KW-1185">Reference proteome</keyword>
<dbReference type="InterPro" id="IPR001460">
    <property type="entry name" value="PCN-bd_Tpept"/>
</dbReference>
<dbReference type="Pfam" id="PF00905">
    <property type="entry name" value="Transpeptidase"/>
    <property type="match status" value="1"/>
</dbReference>
<feature type="signal peptide" evidence="1">
    <location>
        <begin position="1"/>
        <end position="31"/>
    </location>
</feature>
<sequence>MNSPIRRIGVVAAAMFLSLLLASTMIQFVQAEELNTADGNRRTLLDSYSRERGSILVGSTPVAQSSPTEDDLQWQRSYPQAKLYAPVTGYYSFTYGSGNGIEDNYDSMLSGTADALFYRRIGDVLTGKPPQGASVELTIDPAAQKAAYDALGNQRGAVIALDPKTGAILAMVSKPSYDPNLLASHDLRAVSRNWEQLSKAPNDPMINRTIRGDLYPPGSTFKLVTAAAALESGQYTPQSELPAPASLDLPQTSVDLPNVDGQPCGPDNKTDMARALEISCNTYFGKLGMDLGQQPIREQAAKFGYGKPINVPMRATPSTFPPSLNQPQLAQSAIGQFDVRATPLQVAMTSAAIANGGREMNPFLVRNVRDKDLDVIDTTDPSQFARPISGTTASSLTQMMERVVSNGSGKNAAIPGMRVAGKTGTAQTGQGKADVWFTGFAPADNPRVAVAVVVEDGGTMADEASGGVVAAPIARKVMEAVVSQ</sequence>
<reference evidence="4 5" key="1">
    <citation type="submission" date="2019-06" db="EMBL/GenBank/DDBJ databases">
        <title>Sequencing the genomes of 1000 actinobacteria strains.</title>
        <authorList>
            <person name="Klenk H.-P."/>
        </authorList>
    </citation>
    <scope>NUCLEOTIDE SEQUENCE [LARGE SCALE GENOMIC DNA]</scope>
    <source>
        <strain evidence="4 5">DSM 24617</strain>
    </source>
</reference>